<keyword evidence="5" id="KW-0560">Oxidoreductase</keyword>
<dbReference type="Pfam" id="PF01494">
    <property type="entry name" value="FAD_binding_3"/>
    <property type="match status" value="1"/>
</dbReference>
<dbReference type="PRINTS" id="PR00420">
    <property type="entry name" value="RNGMNOXGNASE"/>
</dbReference>
<dbReference type="Proteomes" id="UP000605846">
    <property type="component" value="Unassembled WGS sequence"/>
</dbReference>
<dbReference type="InterPro" id="IPR036188">
    <property type="entry name" value="FAD/NAD-bd_sf"/>
</dbReference>
<feature type="domain" description="FAD-binding" evidence="7">
    <location>
        <begin position="13"/>
        <end position="336"/>
    </location>
</feature>
<evidence type="ECO:0000256" key="5">
    <source>
        <dbReference type="ARBA" id="ARBA00023002"/>
    </source>
</evidence>
<dbReference type="Pfam" id="PF07976">
    <property type="entry name" value="Phe_hydrox_dim"/>
    <property type="match status" value="1"/>
</dbReference>
<dbReference type="InterPro" id="IPR036249">
    <property type="entry name" value="Thioredoxin-like_sf"/>
</dbReference>
<feature type="region of interest" description="Disordered" evidence="6">
    <location>
        <begin position="443"/>
        <end position="467"/>
    </location>
</feature>
<gene>
    <name evidence="9" type="ORF">EC973_005830</name>
</gene>
<evidence type="ECO:0008006" key="11">
    <source>
        <dbReference type="Google" id="ProtNLM"/>
    </source>
</evidence>
<name>A0A8H7BZ55_9FUNG</name>
<evidence type="ECO:0000256" key="1">
    <source>
        <dbReference type="ARBA" id="ARBA00001974"/>
    </source>
</evidence>
<feature type="domain" description="Phenol hydroxylase-like C-terminal dimerisation" evidence="8">
    <location>
        <begin position="661"/>
        <end position="757"/>
    </location>
</feature>
<dbReference type="PANTHER" id="PTHR43004">
    <property type="entry name" value="TRK SYSTEM POTASSIUM UPTAKE PROTEIN"/>
    <property type="match status" value="1"/>
</dbReference>
<dbReference type="InterPro" id="IPR002938">
    <property type="entry name" value="FAD-bd"/>
</dbReference>
<comment type="caution">
    <text evidence="9">The sequence shown here is derived from an EMBL/GenBank/DDBJ whole genome shotgun (WGS) entry which is preliminary data.</text>
</comment>
<dbReference type="OrthoDB" id="1716816at2759"/>
<dbReference type="GO" id="GO:0071949">
    <property type="term" value="F:FAD binding"/>
    <property type="evidence" value="ECO:0007669"/>
    <property type="project" value="InterPro"/>
</dbReference>
<dbReference type="InterPro" id="IPR038220">
    <property type="entry name" value="PHOX_C_sf"/>
</dbReference>
<sequence>MDKAHSSGKKNPALLWSPRALQLLQTFDLANSLCQQGVRHWRFETFTNRGHGNSATNIDRQKFRVWENDATEFNWSLSCECDRVCQVLYDALTKENVKVHYGQEVIDLEDVDVNPRTAYPDQSPQHTRTTIHDTDTGQVTYWKSRIVIGADGIGSFVRQKLGLAQRSRKSFNTVYYTLIVSATTNFPGTKTLSTVSKGQDAIFIVGHRNKFYILFEHKPSWSRLTIDDDVPLCIAQRHIKSVLEPYQIEFGEVHAYYRWSADERACEEYSVGRRYFLVGSAAQYATPPGLLTAGLGLEQVQNLCWKLFLHLKQRASPEILDTYDSEAKSKLEALTAASQIFVQTFSPNDTQAVGLNSTYTLELQYQLKRNKRCFVGETPYHTNLLNLNASMVSFASSVDTVVDAKTLIQQQVNNPWRGTAGSLAQNAKLKPYTVFQLLMLQTQAKTEQAPPKSNQRSRRSWRPRSHSASSLSAGWSLALVGPILQNMTRRASTSARHQRHCSTSSQESSSFEGWRGIKPNHYQLLDRIHGDGSPVTFTILVFCGALTDDNFQRLRLLKRHLDDPQSFLNRYETMPYSVAGFMANSPRHAKHHPHRASLGSDITSTRSLSVSSASTTASHRSSTTSASSLSTKSIRFSLFSNYVPWRTSLDEEYKEKEEEDQIEEENPVFSFVYITSSTKADVSSLLASTPPSIIHATFPFGLNKVYLDHDQQSHTAYDIKSPTVVIVRPDGYIGARVRIREDELIQLDNYFDSFLRPPADMTSAAAVVAADFDC</sequence>
<evidence type="ECO:0000259" key="7">
    <source>
        <dbReference type="Pfam" id="PF01494"/>
    </source>
</evidence>
<evidence type="ECO:0000313" key="9">
    <source>
        <dbReference type="EMBL" id="KAF7728603.1"/>
    </source>
</evidence>
<dbReference type="InterPro" id="IPR050641">
    <property type="entry name" value="RIFMO-like"/>
</dbReference>
<keyword evidence="10" id="KW-1185">Reference proteome</keyword>
<dbReference type="SUPFAM" id="SSF52833">
    <property type="entry name" value="Thioredoxin-like"/>
    <property type="match status" value="1"/>
</dbReference>
<organism evidence="9 10">
    <name type="scientific">Apophysomyces ossiformis</name>
    <dbReference type="NCBI Taxonomy" id="679940"/>
    <lineage>
        <taxon>Eukaryota</taxon>
        <taxon>Fungi</taxon>
        <taxon>Fungi incertae sedis</taxon>
        <taxon>Mucoromycota</taxon>
        <taxon>Mucoromycotina</taxon>
        <taxon>Mucoromycetes</taxon>
        <taxon>Mucorales</taxon>
        <taxon>Mucorineae</taxon>
        <taxon>Mucoraceae</taxon>
        <taxon>Apophysomyces</taxon>
    </lineage>
</organism>
<dbReference type="EMBL" id="JABAYA010000034">
    <property type="protein sequence ID" value="KAF7728603.1"/>
    <property type="molecule type" value="Genomic_DNA"/>
</dbReference>
<dbReference type="PANTHER" id="PTHR43004:SF19">
    <property type="entry name" value="BINDING MONOOXYGENASE, PUTATIVE (JCVI)-RELATED"/>
    <property type="match status" value="1"/>
</dbReference>
<evidence type="ECO:0000256" key="3">
    <source>
        <dbReference type="ARBA" id="ARBA00022630"/>
    </source>
</evidence>
<dbReference type="Gene3D" id="3.30.9.10">
    <property type="entry name" value="D-Amino Acid Oxidase, subunit A, domain 2"/>
    <property type="match status" value="1"/>
</dbReference>
<comment type="similarity">
    <text evidence="2">Belongs to the PheA/TfdB FAD monooxygenase family.</text>
</comment>
<comment type="cofactor">
    <cofactor evidence="1">
        <name>FAD</name>
        <dbReference type="ChEBI" id="CHEBI:57692"/>
    </cofactor>
</comment>
<dbReference type="AlphaFoldDB" id="A0A8H7BZ55"/>
<evidence type="ECO:0000256" key="6">
    <source>
        <dbReference type="SAM" id="MobiDB-lite"/>
    </source>
</evidence>
<accession>A0A8H7BZ55</accession>
<dbReference type="SUPFAM" id="SSF51905">
    <property type="entry name" value="FAD/NAD(P)-binding domain"/>
    <property type="match status" value="1"/>
</dbReference>
<keyword evidence="4" id="KW-0274">FAD</keyword>
<evidence type="ECO:0000256" key="4">
    <source>
        <dbReference type="ARBA" id="ARBA00022827"/>
    </source>
</evidence>
<keyword evidence="3" id="KW-0285">Flavoprotein</keyword>
<evidence type="ECO:0000259" key="8">
    <source>
        <dbReference type="Pfam" id="PF07976"/>
    </source>
</evidence>
<feature type="compositionally biased region" description="Basic residues" evidence="6">
    <location>
        <begin position="455"/>
        <end position="465"/>
    </location>
</feature>
<dbReference type="InterPro" id="IPR012941">
    <property type="entry name" value="Phe_hydrox_C_dim_dom"/>
</dbReference>
<reference evidence="9" key="1">
    <citation type="submission" date="2020-01" db="EMBL/GenBank/DDBJ databases">
        <title>Genome Sequencing of Three Apophysomyces-Like Fungal Strains Confirms a Novel Fungal Genus in the Mucoromycota with divergent Burkholderia-like Endosymbiotic Bacteria.</title>
        <authorList>
            <person name="Stajich J.E."/>
            <person name="Macias A.M."/>
            <person name="Carter-House D."/>
            <person name="Lovett B."/>
            <person name="Kasson L.R."/>
            <person name="Berry K."/>
            <person name="Grigoriev I."/>
            <person name="Chang Y."/>
            <person name="Spatafora J."/>
            <person name="Kasson M.T."/>
        </authorList>
    </citation>
    <scope>NUCLEOTIDE SEQUENCE</scope>
    <source>
        <strain evidence="9">NRRL A-21654</strain>
    </source>
</reference>
<proteinExistence type="inferred from homology"/>
<dbReference type="GO" id="GO:0016709">
    <property type="term" value="F:oxidoreductase activity, acting on paired donors, with incorporation or reduction of molecular oxygen, NAD(P)H as one donor, and incorporation of one atom of oxygen"/>
    <property type="evidence" value="ECO:0007669"/>
    <property type="project" value="UniProtKB-ARBA"/>
</dbReference>
<evidence type="ECO:0000256" key="2">
    <source>
        <dbReference type="ARBA" id="ARBA00007801"/>
    </source>
</evidence>
<dbReference type="Gene3D" id="3.40.30.20">
    <property type="match status" value="1"/>
</dbReference>
<evidence type="ECO:0000313" key="10">
    <source>
        <dbReference type="Proteomes" id="UP000605846"/>
    </source>
</evidence>
<protein>
    <recommendedName>
        <fullName evidence="11">FAD-binding domain-containing protein</fullName>
    </recommendedName>
</protein>
<feature type="compositionally biased region" description="Polar residues" evidence="6">
    <location>
        <begin position="443"/>
        <end position="454"/>
    </location>
</feature>
<dbReference type="Gene3D" id="3.50.50.60">
    <property type="entry name" value="FAD/NAD(P)-binding domain"/>
    <property type="match status" value="1"/>
</dbReference>